<dbReference type="FunFam" id="1.10.287.1080:FF:000001">
    <property type="entry name" value="Nucleoside triphosphate pyrophosphohydrolase"/>
    <property type="match status" value="1"/>
</dbReference>
<name>A0A9X8UIE8_9FIRM</name>
<comment type="caution">
    <text evidence="2">The sequence shown here is derived from an EMBL/GenBank/DDBJ whole genome shotgun (WGS) entry which is preliminary data.</text>
</comment>
<protein>
    <submittedName>
        <fullName evidence="2">Tetrapyrrole methylase family protein/MazG family protein</fullName>
    </submittedName>
</protein>
<evidence type="ECO:0000313" key="3">
    <source>
        <dbReference type="Proteomes" id="UP000294682"/>
    </source>
</evidence>
<organism evidence="2 3">
    <name type="scientific">Harryflintia acetispora</name>
    <dbReference type="NCBI Taxonomy" id="1849041"/>
    <lineage>
        <taxon>Bacteria</taxon>
        <taxon>Bacillati</taxon>
        <taxon>Bacillota</taxon>
        <taxon>Clostridia</taxon>
        <taxon>Eubacteriales</taxon>
        <taxon>Oscillospiraceae</taxon>
        <taxon>Harryflintia</taxon>
    </lineage>
</organism>
<dbReference type="GO" id="GO:0046081">
    <property type="term" value="P:dUTP catabolic process"/>
    <property type="evidence" value="ECO:0007669"/>
    <property type="project" value="TreeGrafter"/>
</dbReference>
<dbReference type="EMBL" id="SLUK01000007">
    <property type="protein sequence ID" value="TCL42928.1"/>
    <property type="molecule type" value="Genomic_DNA"/>
</dbReference>
<dbReference type="GO" id="GO:0047429">
    <property type="term" value="F:nucleoside triphosphate diphosphatase activity"/>
    <property type="evidence" value="ECO:0007669"/>
    <property type="project" value="InterPro"/>
</dbReference>
<dbReference type="GO" id="GO:0046061">
    <property type="term" value="P:dATP catabolic process"/>
    <property type="evidence" value="ECO:0007669"/>
    <property type="project" value="TreeGrafter"/>
</dbReference>
<dbReference type="FunFam" id="1.10.287.1080:FF:000003">
    <property type="entry name" value="Nucleoside triphosphate pyrophosphohydrolase"/>
    <property type="match status" value="1"/>
</dbReference>
<dbReference type="InterPro" id="IPR048015">
    <property type="entry name" value="NTP-PPase_MazG-like_N"/>
</dbReference>
<dbReference type="SUPFAM" id="SSF101386">
    <property type="entry name" value="all-alpha NTP pyrophosphatases"/>
    <property type="match status" value="2"/>
</dbReference>
<dbReference type="Pfam" id="PF03819">
    <property type="entry name" value="MazG"/>
    <property type="match status" value="2"/>
</dbReference>
<dbReference type="RefSeq" id="WP_132084686.1">
    <property type="nucleotide sequence ID" value="NZ_SLUK01000007.1"/>
</dbReference>
<dbReference type="CDD" id="cd11528">
    <property type="entry name" value="NTP-PPase_MazG_Nterm"/>
    <property type="match status" value="1"/>
</dbReference>
<dbReference type="CDD" id="cd11529">
    <property type="entry name" value="NTP-PPase_MazG_Cterm"/>
    <property type="match status" value="1"/>
</dbReference>
<dbReference type="PANTHER" id="PTHR30522:SF0">
    <property type="entry name" value="NUCLEOSIDE TRIPHOSPHATE PYROPHOSPHOHYDROLASE"/>
    <property type="match status" value="1"/>
</dbReference>
<dbReference type="GO" id="GO:0006950">
    <property type="term" value="P:response to stress"/>
    <property type="evidence" value="ECO:0007669"/>
    <property type="project" value="UniProtKB-ARBA"/>
</dbReference>
<dbReference type="GO" id="GO:0032259">
    <property type="term" value="P:methylation"/>
    <property type="evidence" value="ECO:0007669"/>
    <property type="project" value="UniProtKB-KW"/>
</dbReference>
<dbReference type="NCBIfam" id="NF007113">
    <property type="entry name" value="PRK09562.1"/>
    <property type="match status" value="1"/>
</dbReference>
<proteinExistence type="predicted"/>
<dbReference type="AlphaFoldDB" id="A0A9X8UIE8"/>
<dbReference type="Gene3D" id="1.10.287.1080">
    <property type="entry name" value="MazG-like"/>
    <property type="match status" value="2"/>
</dbReference>
<dbReference type="Proteomes" id="UP000294682">
    <property type="component" value="Unassembled WGS sequence"/>
</dbReference>
<sequence>MVDFTPKDAYGIADLVEIVRLLRAPGGCPWDREQDHHTIRKNLIEETYEVAEAIDLEDRALLREELGDLLLQVVLHAQMEAEAGTFDFSGVCNDICQKLIVRHPHVFGQVSAKDTDEVLKNWEAIKQRTKGQTTAAQTLESVPKTLPALMRAEKLQKRAAKTGFDYPDLQWAAEDLESELREVKEAIAKGDKPQMHEELGDLLFAAVNVARFMGADPEEALSRASDKFTRRFTRVEELAAERELEMNSCGIDCLNGLWAQAKREE</sequence>
<gene>
    <name evidence="2" type="ORF">EDD78_10729</name>
</gene>
<accession>A0A9X8UIE8</accession>
<dbReference type="GO" id="GO:0046047">
    <property type="term" value="P:TTP catabolic process"/>
    <property type="evidence" value="ECO:0007669"/>
    <property type="project" value="TreeGrafter"/>
</dbReference>
<dbReference type="NCBIfam" id="TIGR00444">
    <property type="entry name" value="mazG"/>
    <property type="match status" value="1"/>
</dbReference>
<evidence type="ECO:0000259" key="1">
    <source>
        <dbReference type="Pfam" id="PF03819"/>
    </source>
</evidence>
<dbReference type="InterPro" id="IPR048011">
    <property type="entry name" value="NTP-PPase_MazG-like_C"/>
</dbReference>
<dbReference type="GO" id="GO:0008168">
    <property type="term" value="F:methyltransferase activity"/>
    <property type="evidence" value="ECO:0007669"/>
    <property type="project" value="UniProtKB-KW"/>
</dbReference>
<keyword evidence="2" id="KW-0489">Methyltransferase</keyword>
<dbReference type="InterPro" id="IPR004518">
    <property type="entry name" value="MazG-like_dom"/>
</dbReference>
<keyword evidence="2" id="KW-0808">Transferase</keyword>
<feature type="domain" description="NTP pyrophosphohydrolase MazG-like" evidence="1">
    <location>
        <begin position="176"/>
        <end position="231"/>
    </location>
</feature>
<dbReference type="InterPro" id="IPR011551">
    <property type="entry name" value="NTP_PyrPHydrolase_MazG"/>
</dbReference>
<dbReference type="GO" id="GO:0046052">
    <property type="term" value="P:UTP catabolic process"/>
    <property type="evidence" value="ECO:0007669"/>
    <property type="project" value="TreeGrafter"/>
</dbReference>
<dbReference type="GO" id="GO:0046076">
    <property type="term" value="P:dTTP catabolic process"/>
    <property type="evidence" value="ECO:0007669"/>
    <property type="project" value="TreeGrafter"/>
</dbReference>
<feature type="domain" description="NTP pyrophosphohydrolase MazG-like" evidence="1">
    <location>
        <begin position="34"/>
        <end position="107"/>
    </location>
</feature>
<keyword evidence="3" id="KW-1185">Reference proteome</keyword>
<dbReference type="GO" id="GO:0006203">
    <property type="term" value="P:dGTP catabolic process"/>
    <property type="evidence" value="ECO:0007669"/>
    <property type="project" value="TreeGrafter"/>
</dbReference>
<reference evidence="2 3" key="1">
    <citation type="submission" date="2019-03" db="EMBL/GenBank/DDBJ databases">
        <title>Genomic Encyclopedia of Type Strains, Phase IV (KMG-IV): sequencing the most valuable type-strain genomes for metagenomic binning, comparative biology and taxonomic classification.</title>
        <authorList>
            <person name="Goeker M."/>
        </authorList>
    </citation>
    <scope>NUCLEOTIDE SEQUENCE [LARGE SCALE GENOMIC DNA]</scope>
    <source>
        <strain evidence="2 3">DSM 100433</strain>
    </source>
</reference>
<evidence type="ECO:0000313" key="2">
    <source>
        <dbReference type="EMBL" id="TCL42928.1"/>
    </source>
</evidence>
<dbReference type="PANTHER" id="PTHR30522">
    <property type="entry name" value="NUCLEOSIDE TRIPHOSPHATE PYROPHOSPHOHYDROLASE"/>
    <property type="match status" value="1"/>
</dbReference>